<dbReference type="Pfam" id="PF05686">
    <property type="entry name" value="Glyco_transf_90"/>
    <property type="match status" value="1"/>
</dbReference>
<evidence type="ECO:0000256" key="1">
    <source>
        <dbReference type="SAM" id="Phobius"/>
    </source>
</evidence>
<dbReference type="InterPro" id="IPR051091">
    <property type="entry name" value="O-Glucosyltr/Glycosyltrsf_90"/>
</dbReference>
<feature type="transmembrane region" description="Helical" evidence="1">
    <location>
        <begin position="20"/>
        <end position="37"/>
    </location>
</feature>
<keyword evidence="1" id="KW-0472">Membrane</keyword>
<organism evidence="3 4">
    <name type="scientific">Dendryphion nanum</name>
    <dbReference type="NCBI Taxonomy" id="256645"/>
    <lineage>
        <taxon>Eukaryota</taxon>
        <taxon>Fungi</taxon>
        <taxon>Dikarya</taxon>
        <taxon>Ascomycota</taxon>
        <taxon>Pezizomycotina</taxon>
        <taxon>Dothideomycetes</taxon>
        <taxon>Pleosporomycetidae</taxon>
        <taxon>Pleosporales</taxon>
        <taxon>Torulaceae</taxon>
        <taxon>Dendryphion</taxon>
    </lineage>
</organism>
<feature type="domain" description="Glycosyl transferase CAP10" evidence="2">
    <location>
        <begin position="594"/>
        <end position="678"/>
    </location>
</feature>
<gene>
    <name evidence="3" type="ORF">B0J11DRAFT_487575</name>
</gene>
<dbReference type="InterPro" id="IPR006598">
    <property type="entry name" value="CAP10"/>
</dbReference>
<dbReference type="Proteomes" id="UP000700596">
    <property type="component" value="Unassembled WGS sequence"/>
</dbReference>
<evidence type="ECO:0000259" key="2">
    <source>
        <dbReference type="Pfam" id="PF05686"/>
    </source>
</evidence>
<sequence length="694" mass="78878">MASKRNPFFPRLRLRPSWRALQILTLISTILSITIFYNTSWGNTLLSSASSIDTRNRLSTLAKFPTFDFSIPRPKFPTLSDVTNGISLSSHRHPIDHLISRAEKRFTAILNQESKSLAEAAATYRKKRNRHPPPGFDAWYSYATQNGALIVESFWDQIYADLKPFWGIEPGQLRRRAHVVKPVISIRDGKATTNAVNPNVKLDAWADMLAMLASEKHVKLPDVDIAVNVNDETGLLVPWEVVDTAVSFAKPRLTALSDVLGDFSGLKDVDEKIGNFVFDPEWLGPRLTHPASKLGPRPLWSLVRPACAPTSQARAPGEDVMTDIWQPQGHTKVEHAASRMYPLEWPKKTFKGYAESWKIAIDACEYPYLQGLHGAFVAPQTMSISQKLFPLFSGTGKLVMGSDILLPGALEWNITVEGHADLTADEKLVPWERKKSTLYWRGPATGGRNHERNWQRFHRHRFVEMMNATVIRNLETNDLNSRNLGWEPQNAAREDNQTFRLPPSNLYQVSVHRSEKLADWVEDWADVAFTDLHCEYPETDGGCEYTAPFFSLSRTLDAQDEFRNKYTAVLDANGGEDSGEFIAKLRKGQIVLRASVFRRWYDSRLMPWVHFVPMVNTFINVYGIMEYFLGTRSAHDGGHDDEARKIADSAQQWADKVLRKEDMLIYVYRLLLEYARVVDNSRERLGWVGDLEGS</sequence>
<evidence type="ECO:0000313" key="4">
    <source>
        <dbReference type="Proteomes" id="UP000700596"/>
    </source>
</evidence>
<reference evidence="3" key="1">
    <citation type="journal article" date="2021" name="Nat. Commun.">
        <title>Genetic determinants of endophytism in the Arabidopsis root mycobiome.</title>
        <authorList>
            <person name="Mesny F."/>
            <person name="Miyauchi S."/>
            <person name="Thiergart T."/>
            <person name="Pickel B."/>
            <person name="Atanasova L."/>
            <person name="Karlsson M."/>
            <person name="Huettel B."/>
            <person name="Barry K.W."/>
            <person name="Haridas S."/>
            <person name="Chen C."/>
            <person name="Bauer D."/>
            <person name="Andreopoulos W."/>
            <person name="Pangilinan J."/>
            <person name="LaButti K."/>
            <person name="Riley R."/>
            <person name="Lipzen A."/>
            <person name="Clum A."/>
            <person name="Drula E."/>
            <person name="Henrissat B."/>
            <person name="Kohler A."/>
            <person name="Grigoriev I.V."/>
            <person name="Martin F.M."/>
            <person name="Hacquard S."/>
        </authorList>
    </citation>
    <scope>NUCLEOTIDE SEQUENCE</scope>
    <source>
        <strain evidence="3">MPI-CAGE-CH-0243</strain>
    </source>
</reference>
<dbReference type="AlphaFoldDB" id="A0A9P9DVD2"/>
<keyword evidence="4" id="KW-1185">Reference proteome</keyword>
<dbReference type="OrthoDB" id="541052at2759"/>
<dbReference type="PANTHER" id="PTHR12203:SF22">
    <property type="entry name" value="CAPSULE ASSOCIATED PROTEIN"/>
    <property type="match status" value="1"/>
</dbReference>
<proteinExistence type="predicted"/>
<protein>
    <recommendedName>
        <fullName evidence="2">Glycosyl transferase CAP10 domain-containing protein</fullName>
    </recommendedName>
</protein>
<accession>A0A9P9DVD2</accession>
<keyword evidence="1" id="KW-1133">Transmembrane helix</keyword>
<dbReference type="EMBL" id="JAGMWT010000007">
    <property type="protein sequence ID" value="KAH7125712.1"/>
    <property type="molecule type" value="Genomic_DNA"/>
</dbReference>
<keyword evidence="1" id="KW-0812">Transmembrane</keyword>
<evidence type="ECO:0000313" key="3">
    <source>
        <dbReference type="EMBL" id="KAH7125712.1"/>
    </source>
</evidence>
<dbReference type="PANTHER" id="PTHR12203">
    <property type="entry name" value="KDEL LYS-ASP-GLU-LEU CONTAINING - RELATED"/>
    <property type="match status" value="1"/>
</dbReference>
<name>A0A9P9DVD2_9PLEO</name>
<comment type="caution">
    <text evidence="3">The sequence shown here is derived from an EMBL/GenBank/DDBJ whole genome shotgun (WGS) entry which is preliminary data.</text>
</comment>